<dbReference type="RefSeq" id="WP_012586189.1">
    <property type="nucleotide sequence ID" value="NC_011662.2"/>
</dbReference>
<dbReference type="PANTHER" id="PTHR44591:SF3">
    <property type="entry name" value="RESPONSE REGULATORY DOMAIN-CONTAINING PROTEIN"/>
    <property type="match status" value="1"/>
</dbReference>
<evidence type="ECO:0000313" key="4">
    <source>
        <dbReference type="EMBL" id="ACR02456.1"/>
    </source>
</evidence>
<reference evidence="6" key="1">
    <citation type="submission" date="2009-05" db="EMBL/GenBank/DDBJ databases">
        <title>Complete sequence of chromosome of Thauera sp. MZ1T.</title>
        <authorList>
            <consortium name="US DOE Joint Genome Institute"/>
            <person name="Lucas S."/>
            <person name="Copeland A."/>
            <person name="Lapidus A."/>
            <person name="Glavina del Rio T."/>
            <person name="Dalin E."/>
            <person name="Tice H."/>
            <person name="Bruce D."/>
            <person name="Goodwin L."/>
            <person name="Pitluck S."/>
            <person name="Sims D."/>
            <person name="Brettin T."/>
            <person name="Detter J.C."/>
            <person name="Han C."/>
            <person name="Larimer F."/>
            <person name="Land M."/>
            <person name="Hauser L."/>
            <person name="Kyrpides N."/>
            <person name="Mikhailova N."/>
            <person name="Sayler G.S."/>
        </authorList>
    </citation>
    <scope>NUCLEOTIDE SEQUENCE [LARGE SCALE GENOMIC DNA]</scope>
    <source>
        <strain evidence="6">MZ1T</strain>
    </source>
</reference>
<evidence type="ECO:0000313" key="5">
    <source>
        <dbReference type="EMBL" id="TXH85735.1"/>
    </source>
</evidence>
<evidence type="ECO:0000313" key="7">
    <source>
        <dbReference type="Proteomes" id="UP000321192"/>
    </source>
</evidence>
<dbReference type="InterPro" id="IPR001789">
    <property type="entry name" value="Sig_transdc_resp-reg_receiver"/>
</dbReference>
<proteinExistence type="predicted"/>
<reference evidence="4 6" key="2">
    <citation type="journal article" date="2012" name="Stand. Genomic Sci.">
        <title>Complete genome sequence of Thauera aminoaromatica strain MZ1T.</title>
        <authorList>
            <person name="Jiang K."/>
            <person name="Sanseverino J."/>
            <person name="Chauhan A."/>
            <person name="Lucas S."/>
            <person name="Copeland A."/>
            <person name="Lapidus A."/>
            <person name="Del Rio T.G."/>
            <person name="Dalin E."/>
            <person name="Tice H."/>
            <person name="Bruce D."/>
            <person name="Goodwin L."/>
            <person name="Pitluck S."/>
            <person name="Sims D."/>
            <person name="Brettin T."/>
            <person name="Detter J.C."/>
            <person name="Han C."/>
            <person name="Chang Y.J."/>
            <person name="Larimer F."/>
            <person name="Land M."/>
            <person name="Hauser L."/>
            <person name="Kyrpides N.C."/>
            <person name="Mikhailova N."/>
            <person name="Moser S."/>
            <person name="Jegier P."/>
            <person name="Close D."/>
            <person name="Debruyn J.M."/>
            <person name="Wang Y."/>
            <person name="Layton A.C."/>
            <person name="Allen M.S."/>
            <person name="Sayler G.S."/>
        </authorList>
    </citation>
    <scope>NUCLEOTIDE SEQUENCE [LARGE SCALE GENOMIC DNA]</scope>
    <source>
        <strain evidence="4 6">MZ1T</strain>
    </source>
</reference>
<gene>
    <name evidence="4" type="ordered locus">Tmz1t_3868</name>
    <name evidence="5" type="ORF">E6Q80_09105</name>
</gene>
<dbReference type="KEGG" id="tmz:Tmz1t_3868"/>
<dbReference type="EMBL" id="CP001281">
    <property type="protein sequence ID" value="ACR02456.1"/>
    <property type="molecule type" value="Genomic_DNA"/>
</dbReference>
<dbReference type="STRING" id="85643.Tmz1t_3868"/>
<keyword evidence="6" id="KW-1185">Reference proteome</keyword>
<dbReference type="eggNOG" id="COG4566">
    <property type="taxonomic scope" value="Bacteria"/>
</dbReference>
<evidence type="ECO:0000256" key="2">
    <source>
        <dbReference type="PROSITE-ProRule" id="PRU00169"/>
    </source>
</evidence>
<dbReference type="AlphaFoldDB" id="C4KD45"/>
<dbReference type="OrthoDB" id="8964816at2"/>
<organism evidence="4 6">
    <name type="scientific">Thauera aminoaromatica</name>
    <dbReference type="NCBI Taxonomy" id="164330"/>
    <lineage>
        <taxon>Bacteria</taxon>
        <taxon>Pseudomonadati</taxon>
        <taxon>Pseudomonadota</taxon>
        <taxon>Betaproteobacteria</taxon>
        <taxon>Rhodocyclales</taxon>
        <taxon>Zoogloeaceae</taxon>
        <taxon>Thauera</taxon>
    </lineage>
</organism>
<reference evidence="5 7" key="3">
    <citation type="submission" date="2018-09" db="EMBL/GenBank/DDBJ databases">
        <title>Metagenome Assembled Genomes from an Advanced Water Purification Facility.</title>
        <authorList>
            <person name="Stamps B.W."/>
            <person name="Spear J.R."/>
        </authorList>
    </citation>
    <scope>NUCLEOTIDE SEQUENCE [LARGE SCALE GENOMIC DNA]</scope>
    <source>
        <strain evidence="5">Bin_27_1</strain>
    </source>
</reference>
<dbReference type="EMBL" id="SSFD01000134">
    <property type="protein sequence ID" value="TXH85735.1"/>
    <property type="molecule type" value="Genomic_DNA"/>
</dbReference>
<accession>A0A5C7SS99</accession>
<evidence type="ECO:0000313" key="6">
    <source>
        <dbReference type="Proteomes" id="UP000002186"/>
    </source>
</evidence>
<dbReference type="SMART" id="SM00448">
    <property type="entry name" value="REC"/>
    <property type="match status" value="1"/>
</dbReference>
<dbReference type="Proteomes" id="UP000002186">
    <property type="component" value="Chromosome"/>
</dbReference>
<dbReference type="GO" id="GO:0000160">
    <property type="term" value="P:phosphorelay signal transduction system"/>
    <property type="evidence" value="ECO:0007669"/>
    <property type="project" value="InterPro"/>
</dbReference>
<dbReference type="PROSITE" id="PS50110">
    <property type="entry name" value="RESPONSE_REGULATORY"/>
    <property type="match status" value="1"/>
</dbReference>
<evidence type="ECO:0000259" key="3">
    <source>
        <dbReference type="PROSITE" id="PS50110"/>
    </source>
</evidence>
<dbReference type="Pfam" id="PF00072">
    <property type="entry name" value="Response_reg"/>
    <property type="match status" value="1"/>
</dbReference>
<dbReference type="HOGENOM" id="CLU_000445_69_8_4"/>
<protein>
    <submittedName>
        <fullName evidence="4 5">Response regulator</fullName>
    </submittedName>
</protein>
<dbReference type="Proteomes" id="UP000321192">
    <property type="component" value="Unassembled WGS sequence"/>
</dbReference>
<dbReference type="PANTHER" id="PTHR44591">
    <property type="entry name" value="STRESS RESPONSE REGULATOR PROTEIN 1"/>
    <property type="match status" value="1"/>
</dbReference>
<accession>C4KD45</accession>
<dbReference type="Gene3D" id="3.40.50.2300">
    <property type="match status" value="1"/>
</dbReference>
<feature type="domain" description="Response regulatory" evidence="3">
    <location>
        <begin position="9"/>
        <end position="123"/>
    </location>
</feature>
<dbReference type="InterPro" id="IPR011006">
    <property type="entry name" value="CheY-like_superfamily"/>
</dbReference>
<feature type="modified residue" description="4-aspartylphosphate" evidence="2">
    <location>
        <position position="58"/>
    </location>
</feature>
<keyword evidence="1 2" id="KW-0597">Phosphoprotein</keyword>
<name>C4KD45_THASP</name>
<dbReference type="SUPFAM" id="SSF52172">
    <property type="entry name" value="CheY-like"/>
    <property type="match status" value="1"/>
</dbReference>
<dbReference type="InterPro" id="IPR050595">
    <property type="entry name" value="Bact_response_regulator"/>
</dbReference>
<sequence>MRDGSNALSIHIVDDDEMVRCGLARLMRSAGHSPLSFADGESLLTHLHQAVPDCVLIDITPTGRLGIKPQERLRARLADIPLIAISARDDEETVRLARQLGARFFFHKPVDGLALLDAIKWVTGDPAARR</sequence>
<evidence type="ECO:0000256" key="1">
    <source>
        <dbReference type="ARBA" id="ARBA00022553"/>
    </source>
</evidence>